<dbReference type="Proteomes" id="UP000324585">
    <property type="component" value="Unassembled WGS sequence"/>
</dbReference>
<feature type="region of interest" description="Disordered" evidence="1">
    <location>
        <begin position="282"/>
        <end position="309"/>
    </location>
</feature>
<dbReference type="GO" id="GO:0005886">
    <property type="term" value="C:plasma membrane"/>
    <property type="evidence" value="ECO:0007669"/>
    <property type="project" value="TreeGrafter"/>
</dbReference>
<evidence type="ECO:0000256" key="1">
    <source>
        <dbReference type="SAM" id="MobiDB-lite"/>
    </source>
</evidence>
<dbReference type="InterPro" id="IPR019332">
    <property type="entry name" value="OSCP1"/>
</dbReference>
<dbReference type="PANTHER" id="PTHR21439">
    <property type="entry name" value="OXIDORED-NITRO DOMAIN-CONTAINING PROTEIN"/>
    <property type="match status" value="1"/>
</dbReference>
<dbReference type="Pfam" id="PF10188">
    <property type="entry name" value="Oscp1"/>
    <property type="match status" value="1"/>
</dbReference>
<sequence length="361" mass="39894">MSSRMALPFLMVSVGCELVFIVDHRLREISTVSVPAAKKFEIIRETIHSVFNESLMDAVFQDQKLYSFEALRRVVTATMESPSLRVNSDNLEKLFLIVCMSIKCQTVRCLTKTHFLTYLENEINDVEAIAMNLPEHGDAEQLLDSIRDRVAAYYDHISTAEAARIRYSILNLFRLTQAPVSVLAQDGYQAGNGVLLAPAAGPGLVHLGHTVLYGPDGSPQQHFVLPIAGKNLEDREFELGRNRFSREAVQLRALKQDLMTSTTADDNPHNVARLSTQMSKVLSSRNMRVSTSGRSLGRYSSKGDDETDVTGAVAANAPRADLESANDFAELDRQVAAAGGDAIEQVEEEQKVGRKEIRPAQ</sequence>
<name>A0A5J4Z4I2_PORPP</name>
<gene>
    <name evidence="2" type="ORF">FVE85_5713</name>
</gene>
<feature type="compositionally biased region" description="Polar residues" evidence="1">
    <location>
        <begin position="282"/>
        <end position="294"/>
    </location>
</feature>
<evidence type="ECO:0000313" key="2">
    <source>
        <dbReference type="EMBL" id="KAA8498128.1"/>
    </source>
</evidence>
<keyword evidence="3" id="KW-1185">Reference proteome</keyword>
<protein>
    <submittedName>
        <fullName evidence="2">Protein OSCP1</fullName>
    </submittedName>
</protein>
<dbReference type="PANTHER" id="PTHR21439:SF0">
    <property type="entry name" value="PROTEIN OSCP1"/>
    <property type="match status" value="1"/>
</dbReference>
<accession>A0A5J4Z4I2</accession>
<organism evidence="2 3">
    <name type="scientific">Porphyridium purpureum</name>
    <name type="common">Red alga</name>
    <name type="synonym">Porphyridium cruentum</name>
    <dbReference type="NCBI Taxonomy" id="35688"/>
    <lineage>
        <taxon>Eukaryota</taxon>
        <taxon>Rhodophyta</taxon>
        <taxon>Bangiophyceae</taxon>
        <taxon>Porphyridiales</taxon>
        <taxon>Porphyridiaceae</taxon>
        <taxon>Porphyridium</taxon>
    </lineage>
</organism>
<reference evidence="3" key="1">
    <citation type="journal article" date="2019" name="Nat. Commun.">
        <title>Expansion of phycobilisome linker gene families in mesophilic red algae.</title>
        <authorList>
            <person name="Lee J."/>
            <person name="Kim D."/>
            <person name="Bhattacharya D."/>
            <person name="Yoon H.S."/>
        </authorList>
    </citation>
    <scope>NUCLEOTIDE SEQUENCE [LARGE SCALE GENOMIC DNA]</scope>
    <source>
        <strain evidence="3">CCMP 1328</strain>
    </source>
</reference>
<proteinExistence type="predicted"/>
<dbReference type="PROSITE" id="PS51257">
    <property type="entry name" value="PROKAR_LIPOPROTEIN"/>
    <property type="match status" value="1"/>
</dbReference>
<evidence type="ECO:0000313" key="3">
    <source>
        <dbReference type="Proteomes" id="UP000324585"/>
    </source>
</evidence>
<dbReference type="AlphaFoldDB" id="A0A5J4Z4I2"/>
<dbReference type="GO" id="GO:0005737">
    <property type="term" value="C:cytoplasm"/>
    <property type="evidence" value="ECO:0007669"/>
    <property type="project" value="TreeGrafter"/>
</dbReference>
<dbReference type="OrthoDB" id="2157380at2759"/>
<comment type="caution">
    <text evidence="2">The sequence shown here is derived from an EMBL/GenBank/DDBJ whole genome shotgun (WGS) entry which is preliminary data.</text>
</comment>
<dbReference type="EMBL" id="VRMN01000001">
    <property type="protein sequence ID" value="KAA8498128.1"/>
    <property type="molecule type" value="Genomic_DNA"/>
</dbReference>